<name>A0A176VJ41_MARPO</name>
<gene>
    <name evidence="1" type="ORF">AXG93_3256s1370</name>
</gene>
<evidence type="ECO:0000313" key="1">
    <source>
        <dbReference type="EMBL" id="OAE20890.1"/>
    </source>
</evidence>
<sequence length="249" mass="27641">MAMCEAVPTEVQAPDLLTVGLGQAEVVDVADARQPVDYSVREAATELAADHAPVRRLVARELGLRLVGVDEDVGQRGGAREARHAEGAGRRLGENRTPTFADFQFEFEFLKIGESVRWSIHDSASPRLFVRVRYRHLTPEIALVEVSFGKDVDCWWSAHSGHIALPASTTCGETRGRKNEADILWREADPIRVVEEELYCEGLEQKDVSSVRERQIEGEHASAMTMYMVDCWFTGLSAIFSLDAHSASD</sequence>
<dbReference type="Proteomes" id="UP000077202">
    <property type="component" value="Unassembled WGS sequence"/>
</dbReference>
<dbReference type="EMBL" id="LVLJ01003561">
    <property type="protein sequence ID" value="OAE20890.1"/>
    <property type="molecule type" value="Genomic_DNA"/>
</dbReference>
<protein>
    <submittedName>
        <fullName evidence="1">Uncharacterized protein</fullName>
    </submittedName>
</protein>
<reference evidence="1" key="1">
    <citation type="submission" date="2016-03" db="EMBL/GenBank/DDBJ databases">
        <title>Mechanisms controlling the formation of the plant cell surface in tip-growing cells are functionally conserved among land plants.</title>
        <authorList>
            <person name="Honkanen S."/>
            <person name="Jones V.A."/>
            <person name="Morieri G."/>
            <person name="Champion C."/>
            <person name="Hetherington A.J."/>
            <person name="Kelly S."/>
            <person name="Saint-Marcoux D."/>
            <person name="Proust H."/>
            <person name="Prescott H."/>
            <person name="Dolan L."/>
        </authorList>
    </citation>
    <scope>NUCLEOTIDE SEQUENCE [LARGE SCALE GENOMIC DNA]</scope>
    <source>
        <tissue evidence="1">Whole gametophyte</tissue>
    </source>
</reference>
<keyword evidence="2" id="KW-1185">Reference proteome</keyword>
<accession>A0A176VJ41</accession>
<organism evidence="1 2">
    <name type="scientific">Marchantia polymorpha subsp. ruderalis</name>
    <dbReference type="NCBI Taxonomy" id="1480154"/>
    <lineage>
        <taxon>Eukaryota</taxon>
        <taxon>Viridiplantae</taxon>
        <taxon>Streptophyta</taxon>
        <taxon>Embryophyta</taxon>
        <taxon>Marchantiophyta</taxon>
        <taxon>Marchantiopsida</taxon>
        <taxon>Marchantiidae</taxon>
        <taxon>Marchantiales</taxon>
        <taxon>Marchantiaceae</taxon>
        <taxon>Marchantia</taxon>
    </lineage>
</organism>
<dbReference type="AlphaFoldDB" id="A0A176VJ41"/>
<comment type="caution">
    <text evidence="1">The sequence shown here is derived from an EMBL/GenBank/DDBJ whole genome shotgun (WGS) entry which is preliminary data.</text>
</comment>
<evidence type="ECO:0000313" key="2">
    <source>
        <dbReference type="Proteomes" id="UP000077202"/>
    </source>
</evidence>
<proteinExistence type="predicted"/>